<reference evidence="4 5" key="1">
    <citation type="submission" date="2019-09" db="EMBL/GenBank/DDBJ databases">
        <title>Report of infection by Mycobacterium simiae a patient suffering from pulmonary tuberculosis.</title>
        <authorList>
            <person name="Mohanty P.S."/>
            <person name="Bansal A.K."/>
            <person name="Singh H."/>
            <person name="Sharma S."/>
            <person name="Patil S.A."/>
            <person name="Upadhaya P."/>
            <person name="Singh P.K."/>
            <person name="Kumar D."/>
            <person name="Kumar S."/>
            <person name="Singh R.K."/>
            <person name="Chaudhary B."/>
        </authorList>
    </citation>
    <scope>NUCLEOTIDE SEQUENCE [LARGE SCALE GENOMIC DNA]</scope>
    <source>
        <strain evidence="4 5">JAL-560-SIM</strain>
    </source>
</reference>
<dbReference type="PANTHER" id="PTHR43775">
    <property type="entry name" value="FATTY ACID SYNTHASE"/>
    <property type="match status" value="1"/>
</dbReference>
<dbReference type="SMART" id="SM00827">
    <property type="entry name" value="PKS_AT"/>
    <property type="match status" value="1"/>
</dbReference>
<dbReference type="InterPro" id="IPR016035">
    <property type="entry name" value="Acyl_Trfase/lysoPLipase"/>
</dbReference>
<dbReference type="Gene3D" id="3.40.366.10">
    <property type="entry name" value="Malonyl-Coenzyme A Acyl Carrier Protein, domain 2"/>
    <property type="match status" value="1"/>
</dbReference>
<dbReference type="InterPro" id="IPR016036">
    <property type="entry name" value="Malonyl_transacylase_ACP-bd"/>
</dbReference>
<sequence>MLSLPDAALLVSARGRLMQACAPGAMLAVQASERDIMALLADYPDTAIAAINGPTSVVVAGPVDQIERLRDHCGQRARKTTPLTVSHAFHSPAMDPALPEFEAIAAGLTFHRPALPIVSNLTGQLATAEHLTSAQYWTQQLRQPVRFGESVAGLLTQGEHTFVELSPQPVLAPAISEALGNAAGCS</sequence>
<evidence type="ECO:0000313" key="4">
    <source>
        <dbReference type="EMBL" id="KAA1240776.1"/>
    </source>
</evidence>
<dbReference type="EMBL" id="VTZN01000497">
    <property type="protein sequence ID" value="KAA1240776.1"/>
    <property type="molecule type" value="Genomic_DNA"/>
</dbReference>
<keyword evidence="2 4" id="KW-0012">Acyltransferase</keyword>
<name>A0A5B1AXN5_MYCSI</name>
<dbReference type="AlphaFoldDB" id="A0A5B1AXN5"/>
<dbReference type="PANTHER" id="PTHR43775:SF51">
    <property type="entry name" value="INACTIVE PHENOLPHTHIOCEROL SYNTHESIS POLYKETIDE SYNTHASE TYPE I PKS1-RELATED"/>
    <property type="match status" value="1"/>
</dbReference>
<dbReference type="InterPro" id="IPR050091">
    <property type="entry name" value="PKS_NRPS_Biosynth_Enz"/>
</dbReference>
<dbReference type="GO" id="GO:0004312">
    <property type="term" value="F:fatty acid synthase activity"/>
    <property type="evidence" value="ECO:0007669"/>
    <property type="project" value="TreeGrafter"/>
</dbReference>
<dbReference type="SUPFAM" id="SSF55048">
    <property type="entry name" value="Probable ACP-binding domain of malonyl-CoA ACP transacylase"/>
    <property type="match status" value="1"/>
</dbReference>
<dbReference type="OrthoDB" id="9778690at2"/>
<feature type="non-terminal residue" evidence="4">
    <location>
        <position position="186"/>
    </location>
</feature>
<accession>A0A5B1AXN5</accession>
<keyword evidence="5" id="KW-1185">Reference proteome</keyword>
<evidence type="ECO:0000256" key="1">
    <source>
        <dbReference type="ARBA" id="ARBA00022679"/>
    </source>
</evidence>
<proteinExistence type="predicted"/>
<dbReference type="GO" id="GO:0006633">
    <property type="term" value="P:fatty acid biosynthetic process"/>
    <property type="evidence" value="ECO:0007669"/>
    <property type="project" value="TreeGrafter"/>
</dbReference>
<dbReference type="InterPro" id="IPR014043">
    <property type="entry name" value="Acyl_transferase_dom"/>
</dbReference>
<feature type="domain" description="Malonyl-CoA:ACP transacylase (MAT)" evidence="3">
    <location>
        <begin position="2"/>
        <end position="186"/>
    </location>
</feature>
<gene>
    <name evidence="4" type="ORF">F0Q45_26605</name>
</gene>
<evidence type="ECO:0000256" key="2">
    <source>
        <dbReference type="ARBA" id="ARBA00023315"/>
    </source>
</evidence>
<dbReference type="InterPro" id="IPR001227">
    <property type="entry name" value="Ac_transferase_dom_sf"/>
</dbReference>
<dbReference type="Pfam" id="PF00698">
    <property type="entry name" value="Acyl_transf_1"/>
    <property type="match status" value="1"/>
</dbReference>
<keyword evidence="1 4" id="KW-0808">Transferase</keyword>
<evidence type="ECO:0000313" key="5">
    <source>
        <dbReference type="Proteomes" id="UP000324701"/>
    </source>
</evidence>
<dbReference type="Proteomes" id="UP000324701">
    <property type="component" value="Unassembled WGS sequence"/>
</dbReference>
<evidence type="ECO:0000259" key="3">
    <source>
        <dbReference type="SMART" id="SM00827"/>
    </source>
</evidence>
<organism evidence="4 5">
    <name type="scientific">Mycobacterium simiae</name>
    <name type="common">Mycobacterium habana</name>
    <dbReference type="NCBI Taxonomy" id="1784"/>
    <lineage>
        <taxon>Bacteria</taxon>
        <taxon>Bacillati</taxon>
        <taxon>Actinomycetota</taxon>
        <taxon>Actinomycetes</taxon>
        <taxon>Mycobacteriales</taxon>
        <taxon>Mycobacteriaceae</taxon>
        <taxon>Mycobacterium</taxon>
        <taxon>Mycobacterium simiae complex</taxon>
    </lineage>
</organism>
<protein>
    <submittedName>
        <fullName evidence="4">Acyltransferase domain-containing protein</fullName>
    </submittedName>
</protein>
<comment type="caution">
    <text evidence="4">The sequence shown here is derived from an EMBL/GenBank/DDBJ whole genome shotgun (WGS) entry which is preliminary data.</text>
</comment>
<dbReference type="SUPFAM" id="SSF52151">
    <property type="entry name" value="FabD/lysophospholipase-like"/>
    <property type="match status" value="1"/>
</dbReference>